<comment type="caution">
    <text evidence="1">The sequence shown here is derived from an EMBL/GenBank/DDBJ whole genome shotgun (WGS) entry which is preliminary data.</text>
</comment>
<accession>A0A4Q7N351</accession>
<dbReference type="RefSeq" id="WP_130539909.1">
    <property type="nucleotide sequence ID" value="NZ_CP042431.1"/>
</dbReference>
<proteinExistence type="predicted"/>
<evidence type="ECO:0000313" key="2">
    <source>
        <dbReference type="Proteomes" id="UP000293874"/>
    </source>
</evidence>
<dbReference type="OrthoDB" id="6896393at2"/>
<keyword evidence="2" id="KW-1185">Reference proteome</keyword>
<dbReference type="EMBL" id="SGXA01000001">
    <property type="protein sequence ID" value="RZS75544.1"/>
    <property type="molecule type" value="Genomic_DNA"/>
</dbReference>
<dbReference type="Proteomes" id="UP000293874">
    <property type="component" value="Unassembled WGS sequence"/>
</dbReference>
<name>A0A4Q7N351_9BACT</name>
<evidence type="ECO:0000313" key="1">
    <source>
        <dbReference type="EMBL" id="RZS75544.1"/>
    </source>
</evidence>
<protein>
    <submittedName>
        <fullName evidence="1">Uncharacterized protein</fullName>
    </submittedName>
</protein>
<gene>
    <name evidence="1" type="ORF">EV199_1413</name>
</gene>
<sequence>MPIAKNWDAKAINGMAGNELVVSGEANTGLLTVMPDLKKHVPQGINPAVLLLDLIGASDILPEHFQPVQYNEKIGRLDQYSEVSIFYQDKQIACIKVIMAPVNVEG</sequence>
<organism evidence="1 2">
    <name type="scientific">Pseudobacter ginsenosidimutans</name>
    <dbReference type="NCBI Taxonomy" id="661488"/>
    <lineage>
        <taxon>Bacteria</taxon>
        <taxon>Pseudomonadati</taxon>
        <taxon>Bacteroidota</taxon>
        <taxon>Chitinophagia</taxon>
        <taxon>Chitinophagales</taxon>
        <taxon>Chitinophagaceae</taxon>
        <taxon>Pseudobacter</taxon>
    </lineage>
</organism>
<reference evidence="1 2" key="1">
    <citation type="submission" date="2019-02" db="EMBL/GenBank/DDBJ databases">
        <title>Genomic Encyclopedia of Type Strains, Phase IV (KMG-IV): sequencing the most valuable type-strain genomes for metagenomic binning, comparative biology and taxonomic classification.</title>
        <authorList>
            <person name="Goeker M."/>
        </authorList>
    </citation>
    <scope>NUCLEOTIDE SEQUENCE [LARGE SCALE GENOMIC DNA]</scope>
    <source>
        <strain evidence="1 2">DSM 18116</strain>
    </source>
</reference>
<dbReference type="AlphaFoldDB" id="A0A4Q7N351"/>